<keyword evidence="2" id="KW-1185">Reference proteome</keyword>
<proteinExistence type="predicted"/>
<comment type="caution">
    <text evidence="1">The sequence shown here is derived from an EMBL/GenBank/DDBJ whole genome shotgun (WGS) entry which is preliminary data.</text>
</comment>
<dbReference type="EMBL" id="JACEZU010000008">
    <property type="protein sequence ID" value="MBA5688678.1"/>
    <property type="molecule type" value="Genomic_DNA"/>
</dbReference>
<dbReference type="AlphaFoldDB" id="A0A7W2FBH5"/>
<dbReference type="RefSeq" id="WP_182154554.1">
    <property type="nucleotide sequence ID" value="NZ_JACEZU010000008.1"/>
</dbReference>
<organism evidence="1 2">
    <name type="scientific">Rugamonas apoptosis</name>
    <dbReference type="NCBI Taxonomy" id="2758570"/>
    <lineage>
        <taxon>Bacteria</taxon>
        <taxon>Pseudomonadati</taxon>
        <taxon>Pseudomonadota</taxon>
        <taxon>Betaproteobacteria</taxon>
        <taxon>Burkholderiales</taxon>
        <taxon>Oxalobacteraceae</taxon>
        <taxon>Telluria group</taxon>
        <taxon>Rugamonas</taxon>
    </lineage>
</organism>
<gene>
    <name evidence="1" type="ORF">H3H39_16665</name>
</gene>
<evidence type="ECO:0000313" key="2">
    <source>
        <dbReference type="Proteomes" id="UP000573499"/>
    </source>
</evidence>
<name>A0A7W2FBH5_9BURK</name>
<accession>A0A7W2FBH5</accession>
<dbReference type="Proteomes" id="UP000573499">
    <property type="component" value="Unassembled WGS sequence"/>
</dbReference>
<reference evidence="1 2" key="1">
    <citation type="submission" date="2020-07" db="EMBL/GenBank/DDBJ databases">
        <title>Novel species isolated from subtropical streams in China.</title>
        <authorList>
            <person name="Lu H."/>
        </authorList>
    </citation>
    <scope>NUCLEOTIDE SEQUENCE [LARGE SCALE GENOMIC DNA]</scope>
    <source>
        <strain evidence="1 2">LX47W</strain>
    </source>
</reference>
<protein>
    <submittedName>
        <fullName evidence="1">Uncharacterized protein</fullName>
    </submittedName>
</protein>
<evidence type="ECO:0000313" key="1">
    <source>
        <dbReference type="EMBL" id="MBA5688678.1"/>
    </source>
</evidence>
<sequence>MRDEAFRPDWRAEFHPTEEDENTMRLHAIVCAGGHCHYAGYRYGQLRDALAFAAGHPNTDNKTKGAQ</sequence>